<comment type="caution">
    <text evidence="1">The sequence shown here is derived from an EMBL/GenBank/DDBJ whole genome shotgun (WGS) entry which is preliminary data.</text>
</comment>
<feature type="non-terminal residue" evidence="1">
    <location>
        <position position="1"/>
    </location>
</feature>
<name>A0A9Q4MGS8_XYLFS</name>
<organism evidence="1 2">
    <name type="scientific">Xylella fastidiosa subsp. multiplex</name>
    <dbReference type="NCBI Taxonomy" id="644357"/>
    <lineage>
        <taxon>Bacteria</taxon>
        <taxon>Pseudomonadati</taxon>
        <taxon>Pseudomonadota</taxon>
        <taxon>Gammaproteobacteria</taxon>
        <taxon>Lysobacterales</taxon>
        <taxon>Lysobacteraceae</taxon>
        <taxon>Xylella</taxon>
    </lineage>
</organism>
<evidence type="ECO:0000313" key="1">
    <source>
        <dbReference type="EMBL" id="MRU22695.1"/>
    </source>
</evidence>
<accession>A0A9Q4MGS8</accession>
<dbReference type="Proteomes" id="UP000474061">
    <property type="component" value="Unassembled WGS sequence"/>
</dbReference>
<protein>
    <submittedName>
        <fullName evidence="1">Protein TolQ</fullName>
    </submittedName>
</protein>
<evidence type="ECO:0000313" key="2">
    <source>
        <dbReference type="Proteomes" id="UP000474061"/>
    </source>
</evidence>
<sequence>VERLSVRYETFAEEFTAILQRQVGIDE</sequence>
<reference evidence="1" key="1">
    <citation type="submission" date="2019-05" db="EMBL/GenBank/DDBJ databases">
        <authorList>
            <person name="Castillo A."/>
            <person name="Giampetruzzi A."/>
            <person name="Landa B."/>
            <person name="Saponari M."/>
            <person name="Almeida R.P.P."/>
            <person name="Moralejo E."/>
            <person name="Marco-Noales E."/>
            <person name="Velasco-Amo M.P."/>
            <person name="Roman-Ecija M."/>
            <person name="Navarro I."/>
            <person name="Monterde A."/>
            <person name="Barbe S."/>
        </authorList>
    </citation>
    <scope>NUCLEOTIDE SEQUENCE</scope>
    <source>
        <strain evidence="1">XYL1981</strain>
    </source>
</reference>
<dbReference type="AlphaFoldDB" id="A0A9Q4MGS8"/>
<gene>
    <name evidence="1" type="ORF">FG476_00850</name>
</gene>
<dbReference type="EMBL" id="VDCJ01000197">
    <property type="protein sequence ID" value="MRU22695.1"/>
    <property type="molecule type" value="Genomic_DNA"/>
</dbReference>
<reference evidence="1" key="2">
    <citation type="journal article" date="2020" name="Appl. Environ. Microbiol.">
        <title>Multiple intercontinental introductions associated with the emergence of a plant pathogen in Europe.</title>
        <authorList>
            <person name="Landa B.B."/>
            <person name="Castillo A.I."/>
            <person name="Giampetruzzi A."/>
            <person name="Kahn A."/>
            <person name="Roman-Ecija M."/>
            <person name="Velasco-Amo M.P."/>
            <person name="Navas-Cortes J.A."/>
            <person name="Marco-Noales E."/>
            <person name="Barbe S."/>
            <person name="Moralejo E."/>
            <person name="Coletta-Filho H.D."/>
            <person name="Saldarelli P."/>
            <person name="Saponari M."/>
            <person name="Almeida R.P.P."/>
        </authorList>
    </citation>
    <scope>NUCLEOTIDE SEQUENCE</scope>
    <source>
        <strain evidence="1">XYL1981</strain>
    </source>
</reference>
<proteinExistence type="predicted"/>